<feature type="compositionally biased region" description="Basic and acidic residues" evidence="9">
    <location>
        <begin position="575"/>
        <end position="675"/>
    </location>
</feature>
<dbReference type="Gene3D" id="3.30.420.40">
    <property type="match status" value="2"/>
</dbReference>
<evidence type="ECO:0000256" key="3">
    <source>
        <dbReference type="ARBA" id="ARBA00022729"/>
    </source>
</evidence>
<keyword evidence="5" id="KW-0256">Endoplasmic reticulum</keyword>
<feature type="region of interest" description="Disordered" evidence="9">
    <location>
        <begin position="887"/>
        <end position="917"/>
    </location>
</feature>
<dbReference type="GO" id="GO:0030968">
    <property type="term" value="P:endoplasmic reticulum unfolded protein response"/>
    <property type="evidence" value="ECO:0007669"/>
    <property type="project" value="TreeGrafter"/>
</dbReference>
<dbReference type="Gene3D" id="2.60.34.10">
    <property type="entry name" value="Substrate Binding Domain Of DNAk, Chain A, domain 1"/>
    <property type="match status" value="1"/>
</dbReference>
<dbReference type="PANTHER" id="PTHR45639:SF3">
    <property type="entry name" value="HYPOXIA UP-REGULATED PROTEIN 1"/>
    <property type="match status" value="1"/>
</dbReference>
<dbReference type="GO" id="GO:0140662">
    <property type="term" value="F:ATP-dependent protein folding chaperone"/>
    <property type="evidence" value="ECO:0007669"/>
    <property type="project" value="InterPro"/>
</dbReference>
<dbReference type="EnsemblMetazoa" id="XM_022806320">
    <property type="protein sequence ID" value="XP_022662055"/>
    <property type="gene ID" value="LOC111250707"/>
</dbReference>
<dbReference type="OrthoDB" id="10262720at2759"/>
<dbReference type="Pfam" id="PF00012">
    <property type="entry name" value="HSP70"/>
    <property type="match status" value="1"/>
</dbReference>
<accession>A0A7M7K8L5</accession>
<keyword evidence="3 10" id="KW-0732">Signal</keyword>
<dbReference type="Gene3D" id="3.30.30.30">
    <property type="match status" value="1"/>
</dbReference>
<evidence type="ECO:0000256" key="6">
    <source>
        <dbReference type="ARBA" id="ARBA00022840"/>
    </source>
</evidence>
<evidence type="ECO:0000256" key="4">
    <source>
        <dbReference type="ARBA" id="ARBA00022741"/>
    </source>
</evidence>
<dbReference type="GO" id="GO:0005788">
    <property type="term" value="C:endoplasmic reticulum lumen"/>
    <property type="evidence" value="ECO:0007669"/>
    <property type="project" value="UniProtKB-SubCell"/>
</dbReference>
<organism evidence="11 12">
    <name type="scientific">Varroa destructor</name>
    <name type="common">Honeybee mite</name>
    <dbReference type="NCBI Taxonomy" id="109461"/>
    <lineage>
        <taxon>Eukaryota</taxon>
        <taxon>Metazoa</taxon>
        <taxon>Ecdysozoa</taxon>
        <taxon>Arthropoda</taxon>
        <taxon>Chelicerata</taxon>
        <taxon>Arachnida</taxon>
        <taxon>Acari</taxon>
        <taxon>Parasitiformes</taxon>
        <taxon>Mesostigmata</taxon>
        <taxon>Gamasina</taxon>
        <taxon>Dermanyssoidea</taxon>
        <taxon>Varroidae</taxon>
        <taxon>Varroa</taxon>
    </lineage>
</organism>
<dbReference type="InterPro" id="IPR029048">
    <property type="entry name" value="HSP70_C_sf"/>
</dbReference>
<dbReference type="OMA" id="SRTPMIQ"/>
<dbReference type="Proteomes" id="UP000594260">
    <property type="component" value="Unplaced"/>
</dbReference>
<evidence type="ECO:0000256" key="1">
    <source>
        <dbReference type="ARBA" id="ARBA00004319"/>
    </source>
</evidence>
<evidence type="ECO:0000256" key="7">
    <source>
        <dbReference type="ARBA" id="ARBA00023186"/>
    </source>
</evidence>
<name>A0A7M7K8L5_VARDE</name>
<dbReference type="Gene3D" id="1.20.1270.10">
    <property type="match status" value="1"/>
</dbReference>
<dbReference type="FunCoup" id="A0A7M7K8L5">
    <property type="interactions" value="1836"/>
</dbReference>
<dbReference type="FunFam" id="3.30.30.30:FF:000004">
    <property type="entry name" value="hypoxia up-regulated protein 1"/>
    <property type="match status" value="1"/>
</dbReference>
<dbReference type="PANTHER" id="PTHR45639">
    <property type="entry name" value="HSC70CB, ISOFORM G-RELATED"/>
    <property type="match status" value="1"/>
</dbReference>
<feature type="region of interest" description="Disordered" evidence="9">
    <location>
        <begin position="562"/>
        <end position="690"/>
    </location>
</feature>
<evidence type="ECO:0000313" key="12">
    <source>
        <dbReference type="Proteomes" id="UP000594260"/>
    </source>
</evidence>
<feature type="chain" id="PRO_5029873271" description="Hypoxia up-regulated protein 1" evidence="10">
    <location>
        <begin position="23"/>
        <end position="962"/>
    </location>
</feature>
<dbReference type="Gene3D" id="3.90.640.10">
    <property type="entry name" value="Actin, Chain A, domain 4"/>
    <property type="match status" value="1"/>
</dbReference>
<proteinExistence type="inferred from homology"/>
<dbReference type="KEGG" id="vde:111250707"/>
<dbReference type="RefSeq" id="XP_022662055.1">
    <property type="nucleotide sequence ID" value="XM_022806320.1"/>
</dbReference>
<sequence length="962" mass="107948">MGHQKCLIGLLLALAGLEGTLSIAVMSVDLGSEWMKIAVVSPGMPMEICLNRDSQRKTPVVVAFRDGERQFGDMALTTQIKFPSKAFSNFLDLLGKPIDHPVVKDYSKKFPFHKISADENTKGVLFAHPEGMTYTVEELVAMMLKQAQAIAQTTTGQPIKDAVITVPPFFNQAERRALSRAAKIAGINLLQLINDNTAVALNYGVFRRNEFNATPTNILFYDMGTGSTTATVVSFQVGKTKDRGYVETAPIMTVRGVGFNRNLGGLEFKLRLGEHLANKFDELKQASKKVRENPRAVFKLYKEAERVKKILSANTEINAQVENVMEDIDLKVQVTRQEFEDMCADLFARVTQPIDDALVSSQISLEEISQVIVVGGNTRIPKIQMILEEYLQGKGLGKSINADEAAAMGGAYQAAYLSKGFKVKTFVTKDANLYPIQVEFSRDGTKNIQRVVFNRNNEFPKKKTILAARMQNDFYVYVNYGDLTFLSKNDQIMMGKTSNISSVLIKGVPDALKKHISTEVEPKGVRIQMKMDDSGMFHIEQAETLFEKEAIEEEESTLSKIGSTLGKLFGGGDAGETKETPLVEGSKDSKEETSKEPSKSKEEAEITREGPKYQERTKEEKKTGEDKPEGKKSDEKSEEKSESQSKTEEKKEADKDTKKTGKKVEVREPLERKQISLDMPSISDDKLEPSINKLQELENQDKARLALDKARNALEAFIHETKHKLSTDEYKQASKEDERIKILEALTKEHEWLEYESDGADTETLKGKLASLAAITKEIIDRVNEHRERPQAIESLERLQKLSSDYLEELEKIPEDESVFTAVELETLAKVIKESKEWLIEHKTIQAKTQLHETPVLSMRSIFEKIQVLDRETKYLMNKARYAPSKKLRMEEKDKQKLADEQAPDDDSVAGDDISADQKILEEILPQGDKVVDVKEGADKTKLPSLNEPEPSVTKQDTHGEL</sequence>
<feature type="region of interest" description="Disordered" evidence="9">
    <location>
        <begin position="931"/>
        <end position="962"/>
    </location>
</feature>
<feature type="compositionally biased region" description="Basic and acidic residues" evidence="9">
    <location>
        <begin position="931"/>
        <end position="942"/>
    </location>
</feature>
<evidence type="ECO:0000256" key="10">
    <source>
        <dbReference type="SAM" id="SignalP"/>
    </source>
</evidence>
<evidence type="ECO:0000256" key="2">
    <source>
        <dbReference type="ARBA" id="ARBA00007381"/>
    </source>
</evidence>
<dbReference type="InterPro" id="IPR029047">
    <property type="entry name" value="HSP70_peptide-bd_sf"/>
</dbReference>
<dbReference type="InterPro" id="IPR013126">
    <property type="entry name" value="Hsp_70_fam"/>
</dbReference>
<comment type="subcellular location">
    <subcellularLocation>
        <location evidence="1">Endoplasmic reticulum lumen</location>
    </subcellularLocation>
</comment>
<feature type="signal peptide" evidence="10">
    <location>
        <begin position="1"/>
        <end position="22"/>
    </location>
</feature>
<protein>
    <recommendedName>
        <fullName evidence="8">Hypoxia up-regulated protein 1</fullName>
    </recommendedName>
</protein>
<evidence type="ECO:0000313" key="11">
    <source>
        <dbReference type="EnsemblMetazoa" id="XP_022662055"/>
    </source>
</evidence>
<feature type="compositionally biased region" description="Basic and acidic residues" evidence="9">
    <location>
        <begin position="888"/>
        <end position="900"/>
    </location>
</feature>
<keyword evidence="12" id="KW-1185">Reference proteome</keyword>
<dbReference type="SUPFAM" id="SSF53067">
    <property type="entry name" value="Actin-like ATPase domain"/>
    <property type="match status" value="2"/>
</dbReference>
<dbReference type="FunFam" id="3.90.640.10:FF:000004">
    <property type="entry name" value="Heat shock 70 kDa protein 4"/>
    <property type="match status" value="1"/>
</dbReference>
<dbReference type="InParanoid" id="A0A7M7K8L5"/>
<evidence type="ECO:0000256" key="8">
    <source>
        <dbReference type="ARBA" id="ARBA00040503"/>
    </source>
</evidence>
<dbReference type="GeneID" id="111250707"/>
<keyword evidence="6" id="KW-0067">ATP-binding</keyword>
<keyword evidence="7" id="KW-0143">Chaperone</keyword>
<dbReference type="CDD" id="cd10230">
    <property type="entry name" value="ASKHA_NBD_HSP70_HYOU1"/>
    <property type="match status" value="1"/>
</dbReference>
<keyword evidence="4" id="KW-0547">Nucleotide-binding</keyword>
<dbReference type="PRINTS" id="PR00301">
    <property type="entry name" value="HEATSHOCK70"/>
</dbReference>
<dbReference type="GO" id="GO:0034663">
    <property type="term" value="C:endoplasmic reticulum chaperone complex"/>
    <property type="evidence" value="ECO:0007669"/>
    <property type="project" value="TreeGrafter"/>
</dbReference>
<dbReference type="CTD" id="31215"/>
<comment type="similarity">
    <text evidence="2">Belongs to the heat shock protein 70 family.</text>
</comment>
<evidence type="ECO:0000256" key="9">
    <source>
        <dbReference type="SAM" id="MobiDB-lite"/>
    </source>
</evidence>
<dbReference type="GO" id="GO:0005524">
    <property type="term" value="F:ATP binding"/>
    <property type="evidence" value="ECO:0007669"/>
    <property type="project" value="UniProtKB-KW"/>
</dbReference>
<dbReference type="SUPFAM" id="SSF100934">
    <property type="entry name" value="Heat shock protein 70kD (HSP70), C-terminal subdomain"/>
    <property type="match status" value="1"/>
</dbReference>
<dbReference type="InterPro" id="IPR043129">
    <property type="entry name" value="ATPase_NBD"/>
</dbReference>
<evidence type="ECO:0000256" key="5">
    <source>
        <dbReference type="ARBA" id="ARBA00022824"/>
    </source>
</evidence>
<dbReference type="AlphaFoldDB" id="A0A7M7K8L5"/>
<reference evidence="11" key="1">
    <citation type="submission" date="2021-01" db="UniProtKB">
        <authorList>
            <consortium name="EnsemblMetazoa"/>
        </authorList>
    </citation>
    <scope>IDENTIFICATION</scope>
</reference>